<sequence>MYFIKQVVAATVFVFSIQTTLVAGQSASLIQSYLKSEKKIAHKISPYVDSLDYNLEPEKWAPVFRKVVSTTEALNRAVKIAERRFSDKLPKFDEDDAKDIEREFLAFADEAVDVLATFTKKSRPAAADNKEIFQKAATPFNNFKRTLKSYLGKLLDTIPSASDSVIVSMQLLQDSVDGLVLIFEGTVNAEDSIVVTSHGAGSVKIIIE</sequence>
<name>A0AAV9U0C7_9PEZI</name>
<comment type="caution">
    <text evidence="1">The sequence shown here is derived from an EMBL/GenBank/DDBJ whole genome shotgun (WGS) entry which is preliminary data.</text>
</comment>
<evidence type="ECO:0000313" key="2">
    <source>
        <dbReference type="Proteomes" id="UP001373714"/>
    </source>
</evidence>
<keyword evidence="2" id="KW-1185">Reference proteome</keyword>
<accession>A0AAV9U0C7</accession>
<dbReference type="EMBL" id="JAVHNS010000018">
    <property type="protein sequence ID" value="KAK6331509.1"/>
    <property type="molecule type" value="Genomic_DNA"/>
</dbReference>
<dbReference type="AlphaFoldDB" id="A0AAV9U0C7"/>
<organism evidence="1 2">
    <name type="scientific">Orbilia blumenaviensis</name>
    <dbReference type="NCBI Taxonomy" id="1796055"/>
    <lineage>
        <taxon>Eukaryota</taxon>
        <taxon>Fungi</taxon>
        <taxon>Dikarya</taxon>
        <taxon>Ascomycota</taxon>
        <taxon>Pezizomycotina</taxon>
        <taxon>Orbiliomycetes</taxon>
        <taxon>Orbiliales</taxon>
        <taxon>Orbiliaceae</taxon>
        <taxon>Orbilia</taxon>
    </lineage>
</organism>
<protein>
    <submittedName>
        <fullName evidence="1">Uncharacterized protein</fullName>
    </submittedName>
</protein>
<gene>
    <name evidence="1" type="ORF">TWF730_004590</name>
</gene>
<dbReference type="Proteomes" id="UP001373714">
    <property type="component" value="Unassembled WGS sequence"/>
</dbReference>
<evidence type="ECO:0000313" key="1">
    <source>
        <dbReference type="EMBL" id="KAK6331509.1"/>
    </source>
</evidence>
<reference evidence="1 2" key="1">
    <citation type="submission" date="2019-10" db="EMBL/GenBank/DDBJ databases">
        <authorList>
            <person name="Palmer J.M."/>
        </authorList>
    </citation>
    <scope>NUCLEOTIDE SEQUENCE [LARGE SCALE GENOMIC DNA]</scope>
    <source>
        <strain evidence="1 2">TWF730</strain>
    </source>
</reference>
<proteinExistence type="predicted"/>